<dbReference type="GO" id="GO:0005886">
    <property type="term" value="C:plasma membrane"/>
    <property type="evidence" value="ECO:0007669"/>
    <property type="project" value="TreeGrafter"/>
</dbReference>
<comment type="caution">
    <text evidence="4">The sequence shown here is derived from an EMBL/GenBank/DDBJ whole genome shotgun (WGS) entry which is preliminary data.</text>
</comment>
<feature type="coiled-coil region" evidence="2">
    <location>
        <begin position="135"/>
        <end position="179"/>
    </location>
</feature>
<dbReference type="Gene3D" id="3.30.70.1880">
    <property type="entry name" value="Protein of unknown function DUF881"/>
    <property type="match status" value="1"/>
</dbReference>
<feature type="compositionally biased region" description="Acidic residues" evidence="3">
    <location>
        <begin position="56"/>
        <end position="74"/>
    </location>
</feature>
<protein>
    <recommendedName>
        <fullName evidence="6">DUF881 domain-containing protein</fullName>
    </recommendedName>
</protein>
<proteinExistence type="inferred from homology"/>
<reference evidence="4 5" key="1">
    <citation type="submission" date="2018-06" db="EMBL/GenBank/DDBJ databases">
        <title>Streptacidiphilus pinicola sp. nov., isolated from pine grove soil.</title>
        <authorList>
            <person name="Roh S.G."/>
            <person name="Park S."/>
            <person name="Kim M.-K."/>
            <person name="Yun B.-R."/>
            <person name="Park J."/>
            <person name="Kim M.J."/>
            <person name="Kim Y.S."/>
            <person name="Kim S.B."/>
        </authorList>
    </citation>
    <scope>NUCLEOTIDE SEQUENCE [LARGE SCALE GENOMIC DNA]</scope>
    <source>
        <strain evidence="4 5">MMS16-CNU450</strain>
    </source>
</reference>
<evidence type="ECO:0000313" key="5">
    <source>
        <dbReference type="Proteomes" id="UP000248889"/>
    </source>
</evidence>
<gene>
    <name evidence="4" type="ORF">DN069_36475</name>
</gene>
<dbReference type="Proteomes" id="UP000248889">
    <property type="component" value="Unassembled WGS sequence"/>
</dbReference>
<keyword evidence="5" id="KW-1185">Reference proteome</keyword>
<feature type="compositionally biased region" description="Low complexity" evidence="3">
    <location>
        <begin position="25"/>
        <end position="37"/>
    </location>
</feature>
<dbReference type="PANTHER" id="PTHR37313:SF2">
    <property type="entry name" value="UPF0749 PROTEIN YLXX"/>
    <property type="match status" value="1"/>
</dbReference>
<dbReference type="AlphaFoldDB" id="A0A2X0J0D1"/>
<evidence type="ECO:0000256" key="3">
    <source>
        <dbReference type="SAM" id="MobiDB-lite"/>
    </source>
</evidence>
<evidence type="ECO:0000256" key="2">
    <source>
        <dbReference type="SAM" id="Coils"/>
    </source>
</evidence>
<comment type="similarity">
    <text evidence="1">Belongs to the UPF0749 family.</text>
</comment>
<evidence type="ECO:0008006" key="6">
    <source>
        <dbReference type="Google" id="ProtNLM"/>
    </source>
</evidence>
<dbReference type="Pfam" id="PF05949">
    <property type="entry name" value="DUF881"/>
    <property type="match status" value="1"/>
</dbReference>
<name>A0A2X0J0D1_9ACTN</name>
<keyword evidence="2" id="KW-0175">Coiled coil</keyword>
<dbReference type="OrthoDB" id="3211287at2"/>
<dbReference type="RefSeq" id="WP_111507552.1">
    <property type="nucleotide sequence ID" value="NZ_QKYN01000200.1"/>
</dbReference>
<evidence type="ECO:0000256" key="1">
    <source>
        <dbReference type="ARBA" id="ARBA00009108"/>
    </source>
</evidence>
<feature type="region of interest" description="Disordered" evidence="3">
    <location>
        <begin position="1"/>
        <end position="81"/>
    </location>
</feature>
<sequence length="316" mass="33342">MSSDEASEVPRDREPERAPEPTPEPAAAEVTPAAEAAEAAEAEQATEADAATAADDAADEVEESVEPSPEDEPGPDLTGRQRLGAALWPPRVNRAQLVVALLLFALGLGVAFQVRSNTTENQLRGARQDDLVRILDEVDARQQRLDQERTQLQSSLTQLQNSSNQAKEAQAQTKLKEQQLGVLAGTVAATGPGVTLTVKDPGGNVQAAMLLNTLEELRAAGAEAVQINNVRVVAGTWFSDANRGQVTIDGTTVSQPYVFTAIGNPQDLDTALNIPGGVVQSVARENGSATVHRSQTLAVTALIPLSTPDYAHTTHP</sequence>
<evidence type="ECO:0000313" key="4">
    <source>
        <dbReference type="EMBL" id="RAG80748.1"/>
    </source>
</evidence>
<feature type="compositionally biased region" description="Basic and acidic residues" evidence="3">
    <location>
        <begin position="8"/>
        <end position="19"/>
    </location>
</feature>
<dbReference type="PANTHER" id="PTHR37313">
    <property type="entry name" value="UPF0749 PROTEIN RV1825"/>
    <property type="match status" value="1"/>
</dbReference>
<dbReference type="EMBL" id="QKYN01000200">
    <property type="protein sequence ID" value="RAG80748.1"/>
    <property type="molecule type" value="Genomic_DNA"/>
</dbReference>
<dbReference type="InterPro" id="IPR010273">
    <property type="entry name" value="DUF881"/>
</dbReference>
<accession>A0A2X0J0D1</accession>
<organism evidence="4 5">
    <name type="scientific">Streptacidiphilus pinicola</name>
    <dbReference type="NCBI Taxonomy" id="2219663"/>
    <lineage>
        <taxon>Bacteria</taxon>
        <taxon>Bacillati</taxon>
        <taxon>Actinomycetota</taxon>
        <taxon>Actinomycetes</taxon>
        <taxon>Kitasatosporales</taxon>
        <taxon>Streptomycetaceae</taxon>
        <taxon>Streptacidiphilus</taxon>
    </lineage>
</organism>